<dbReference type="GO" id="GO:0009306">
    <property type="term" value="P:protein secretion"/>
    <property type="evidence" value="ECO:0007669"/>
    <property type="project" value="InterPro"/>
</dbReference>
<comment type="caution">
    <text evidence="6">The sequence shown here is derived from an EMBL/GenBank/DDBJ whole genome shotgun (WGS) entry which is preliminary data.</text>
</comment>
<sequence>MRLIKWLAWLIVALFILLPSTAGFLIYTETGSRWLVQRGLDYLNAPVTFETIDGNLATGLSFTHLKISAETQQIRIAEVTFAWQPWDLFENKLTVDTFTATGVFIDRQTSTADNSNTSEAVVIPTIDMPLTLSVRQFSVNDIVLSNPDMTVKSLAAQINWQGTDLDLRQLEVVVPQGRVTGQATLTTTAALQHQVDLSWALTAEQLRSELAYYGQVTGDVNVEGTINKTQVTGNFVTANEEPEQNFSLELNNPLSDLTWSARLNLVAFQTSPILAFVPDAYREQADYYLSQSRLSGVLETYADGIRLQDGELTGISPTQGTLQLNAHIDSIFDSSSSSIKPFSVTLTGRDITIANEQLADPKLAELAGTLEGQLDLATGSEETHYQFDVSSTLTEVNNEAAQLVLRGKGDLVSAQLETFTIEHPQLLARGSSTVVWSPELRIEAELTELRGSLQQQDVDANGYLLFDGSTVEIRDTRGTWAGIEFNANGKVPLSTTATPITSPLKLELRIADFARVQNVLQPQSTIPIEGSLELAVAVQQPQNGSLPITVQTLIFTNPDIGEWLLGKEATFAVELDSYLLSTSAPICLNRTNPRRRAESEPASLCTELQLSDGNYQLSINARDLPLFLLNRLRERDVSERIVGRANVEANFELATENFKIIKTSGSIYSDSTFFVALDDELSTRLEIWDLDWEGSASEIRTDYIIKLEDDLGQLIGDLSIRDIVDDPQLSGSVDMSLRDLSLLQWWLPDLRYREPFALGSISITGSATAPKVEGSLEVAAKEIGFAESGLVLTNVKVLVADDGADQSTLELDGQAESGQGWIAIGGTMNPLEKVLNMTIKGDDFRIVQLPHATVDIDPDLTIQAADSSIRISGSVNIPYAYLEETDISTSVSPSRDVVVYQDGERVESTEEQLYDVFADVRVTLGEDVKVSAFGFEGRLDGNLRLIEEPGRALTASGTIQVPQGQYVLYGQELDIQRGRLIYNGGPIDNPGLDLRVVRTSASMTPGEEVTVGAQVGGTLIQPDFRLFSNPTMPESSILSYLVLGRGPGAGSGNENMQLQALLLLGSQGTDAIGSQLQNVFGLDEFGLDSSSDPTETSFYIGKYLSPRLYVKYGVGLFENTNTFFVRYKLTESLLLESTASSIAQGGDIFYTFEK</sequence>
<dbReference type="InterPro" id="IPR007452">
    <property type="entry name" value="TamB_C"/>
</dbReference>
<protein>
    <recommendedName>
        <fullName evidence="5">Translocation and assembly module TamB C-terminal domain-containing protein</fullName>
    </recommendedName>
</protein>
<gene>
    <name evidence="6" type="ORF">CWE22_11695</name>
</gene>
<keyword evidence="4" id="KW-0472">Membrane</keyword>
<dbReference type="GO" id="GO:0005886">
    <property type="term" value="C:plasma membrane"/>
    <property type="evidence" value="ECO:0007669"/>
    <property type="project" value="InterPro"/>
</dbReference>
<comment type="subcellular location">
    <subcellularLocation>
        <location evidence="1">Membrane</location>
        <topology evidence="1">Single-pass membrane protein</topology>
    </subcellularLocation>
</comment>
<dbReference type="PANTHER" id="PTHR36985:SF1">
    <property type="entry name" value="TRANSLOCATION AND ASSEMBLY MODULE SUBUNIT TAMB"/>
    <property type="match status" value="1"/>
</dbReference>
<evidence type="ECO:0000256" key="3">
    <source>
        <dbReference type="ARBA" id="ARBA00022989"/>
    </source>
</evidence>
<reference evidence="7" key="1">
    <citation type="journal article" date="2018" name="Front. Microbiol.">
        <title>Genome-Based Analysis Reveals the Taxonomy and Diversity of the Family Idiomarinaceae.</title>
        <authorList>
            <person name="Liu Y."/>
            <person name="Lai Q."/>
            <person name="Shao Z."/>
        </authorList>
    </citation>
    <scope>NUCLEOTIDE SEQUENCE [LARGE SCALE GENOMIC DNA]</scope>
    <source>
        <strain evidence="7">KYW314</strain>
    </source>
</reference>
<evidence type="ECO:0000256" key="1">
    <source>
        <dbReference type="ARBA" id="ARBA00004167"/>
    </source>
</evidence>
<dbReference type="EMBL" id="PIPR01000006">
    <property type="protein sequence ID" value="RUO37894.1"/>
    <property type="molecule type" value="Genomic_DNA"/>
</dbReference>
<proteinExistence type="predicted"/>
<organism evidence="6 7">
    <name type="scientific">Pseudidiomarina aestuarii</name>
    <dbReference type="NCBI Taxonomy" id="624146"/>
    <lineage>
        <taxon>Bacteria</taxon>
        <taxon>Pseudomonadati</taxon>
        <taxon>Pseudomonadota</taxon>
        <taxon>Gammaproteobacteria</taxon>
        <taxon>Alteromonadales</taxon>
        <taxon>Idiomarinaceae</taxon>
        <taxon>Pseudidiomarina</taxon>
    </lineage>
</organism>
<evidence type="ECO:0000259" key="5">
    <source>
        <dbReference type="Pfam" id="PF04357"/>
    </source>
</evidence>
<evidence type="ECO:0000313" key="7">
    <source>
        <dbReference type="Proteomes" id="UP000287766"/>
    </source>
</evidence>
<accession>A0A7Z7ESQ2</accession>
<evidence type="ECO:0000256" key="2">
    <source>
        <dbReference type="ARBA" id="ARBA00022692"/>
    </source>
</evidence>
<name>A0A7Z7ESQ2_9GAMM</name>
<dbReference type="RefSeq" id="WP_169931688.1">
    <property type="nucleotide sequence ID" value="NZ_PIPR01000006.1"/>
</dbReference>
<evidence type="ECO:0000256" key="4">
    <source>
        <dbReference type="ARBA" id="ARBA00023136"/>
    </source>
</evidence>
<feature type="domain" description="Translocation and assembly module TamB C-terminal" evidence="5">
    <location>
        <begin position="822"/>
        <end position="1153"/>
    </location>
</feature>
<evidence type="ECO:0000313" key="6">
    <source>
        <dbReference type="EMBL" id="RUO37894.1"/>
    </source>
</evidence>
<keyword evidence="2" id="KW-0812">Transmembrane</keyword>
<dbReference type="Pfam" id="PF04357">
    <property type="entry name" value="TamB"/>
    <property type="match status" value="1"/>
</dbReference>
<dbReference type="Proteomes" id="UP000287766">
    <property type="component" value="Unassembled WGS sequence"/>
</dbReference>
<dbReference type="AlphaFoldDB" id="A0A7Z7ESQ2"/>
<keyword evidence="7" id="KW-1185">Reference proteome</keyword>
<dbReference type="PANTHER" id="PTHR36985">
    <property type="entry name" value="TRANSLOCATION AND ASSEMBLY MODULE SUBUNIT TAMB"/>
    <property type="match status" value="1"/>
</dbReference>
<keyword evidence="3" id="KW-1133">Transmembrane helix</keyword>